<comment type="caution">
    <text evidence="1">The sequence shown here is derived from an EMBL/GenBank/DDBJ whole genome shotgun (WGS) entry which is preliminary data.</text>
</comment>
<reference evidence="1" key="2">
    <citation type="submission" date="2023-04" db="EMBL/GenBank/DDBJ databases">
        <authorList>
            <person name="Bruccoleri R.E."/>
            <person name="Oakeley E.J."/>
            <person name="Faust A.-M."/>
            <person name="Dessus-Babus S."/>
            <person name="Altorfer M."/>
            <person name="Burckhardt D."/>
            <person name="Oertli M."/>
            <person name="Naumann U."/>
            <person name="Petersen F."/>
            <person name="Wong J."/>
        </authorList>
    </citation>
    <scope>NUCLEOTIDE SEQUENCE</scope>
    <source>
        <strain evidence="1">GSM-AAB239-AS_SAM_17_03QT</strain>
        <tissue evidence="1">Leaf</tissue>
    </source>
</reference>
<evidence type="ECO:0000313" key="1">
    <source>
        <dbReference type="EMBL" id="KAJ6819651.1"/>
    </source>
</evidence>
<dbReference type="EMBL" id="JANAVB010025999">
    <property type="protein sequence ID" value="KAJ6819651.1"/>
    <property type="molecule type" value="Genomic_DNA"/>
</dbReference>
<name>A0AAX6FUI1_IRIPA</name>
<evidence type="ECO:0000313" key="2">
    <source>
        <dbReference type="Proteomes" id="UP001140949"/>
    </source>
</evidence>
<proteinExistence type="predicted"/>
<accession>A0AAX6FUI1</accession>
<gene>
    <name evidence="1" type="ORF">M6B38_400590</name>
</gene>
<reference evidence="1" key="1">
    <citation type="journal article" date="2023" name="GigaByte">
        <title>Genome assembly of the bearded iris, Iris pallida Lam.</title>
        <authorList>
            <person name="Bruccoleri R.E."/>
            <person name="Oakeley E.J."/>
            <person name="Faust A.M.E."/>
            <person name="Altorfer M."/>
            <person name="Dessus-Babus S."/>
            <person name="Burckhardt D."/>
            <person name="Oertli M."/>
            <person name="Naumann U."/>
            <person name="Petersen F."/>
            <person name="Wong J."/>
        </authorList>
    </citation>
    <scope>NUCLEOTIDE SEQUENCE</scope>
    <source>
        <strain evidence="1">GSM-AAB239-AS_SAM_17_03QT</strain>
    </source>
</reference>
<protein>
    <submittedName>
        <fullName evidence="1">Formin-like protein 5</fullName>
    </submittedName>
</protein>
<dbReference type="Proteomes" id="UP001140949">
    <property type="component" value="Unassembled WGS sequence"/>
</dbReference>
<keyword evidence="2" id="KW-1185">Reference proteome</keyword>
<sequence>MNTAQYREKSEKAKASRQGWSAYGRFKAPRSDACRFGTTGGKGGEETESVTAYDVFLHTHKRRADGSFDAAGPGD</sequence>
<dbReference type="AlphaFoldDB" id="A0AAX6FUI1"/>
<organism evidence="1 2">
    <name type="scientific">Iris pallida</name>
    <name type="common">Sweet iris</name>
    <dbReference type="NCBI Taxonomy" id="29817"/>
    <lineage>
        <taxon>Eukaryota</taxon>
        <taxon>Viridiplantae</taxon>
        <taxon>Streptophyta</taxon>
        <taxon>Embryophyta</taxon>
        <taxon>Tracheophyta</taxon>
        <taxon>Spermatophyta</taxon>
        <taxon>Magnoliopsida</taxon>
        <taxon>Liliopsida</taxon>
        <taxon>Asparagales</taxon>
        <taxon>Iridaceae</taxon>
        <taxon>Iridoideae</taxon>
        <taxon>Irideae</taxon>
        <taxon>Iris</taxon>
    </lineage>
</organism>